<dbReference type="EMBL" id="HACM01010034">
    <property type="protein sequence ID" value="CRZ10476.1"/>
    <property type="molecule type" value="Transcribed_RNA"/>
</dbReference>
<comment type="subcellular location">
    <subcellularLocation>
        <location evidence="1">Membrane</location>
        <topology evidence="1">Multi-pass membrane protein</topology>
    </subcellularLocation>
</comment>
<accession>A0A0H5R9K4</accession>
<keyword evidence="3 8" id="KW-0812">Transmembrane</keyword>
<keyword evidence="5 8" id="KW-1133">Transmembrane helix</keyword>
<organism evidence="9">
    <name type="scientific">Spongospora subterranea</name>
    <dbReference type="NCBI Taxonomy" id="70186"/>
    <lineage>
        <taxon>Eukaryota</taxon>
        <taxon>Sar</taxon>
        <taxon>Rhizaria</taxon>
        <taxon>Endomyxa</taxon>
        <taxon>Phytomyxea</taxon>
        <taxon>Plasmodiophorida</taxon>
        <taxon>Plasmodiophoridae</taxon>
        <taxon>Spongospora</taxon>
    </lineage>
</organism>
<evidence type="ECO:0000256" key="3">
    <source>
        <dbReference type="ARBA" id="ARBA00022692"/>
    </source>
</evidence>
<dbReference type="Gene3D" id="1.20.120.350">
    <property type="entry name" value="Voltage-gated potassium channels. Chain C"/>
    <property type="match status" value="1"/>
</dbReference>
<feature type="transmembrane region" description="Helical" evidence="8">
    <location>
        <begin position="91"/>
        <end position="113"/>
    </location>
</feature>
<dbReference type="PANTHER" id="PTHR31942:SF52">
    <property type="entry name" value="MLO-LIKE PROTEIN 1"/>
    <property type="match status" value="1"/>
</dbReference>
<dbReference type="GO" id="GO:0016020">
    <property type="term" value="C:membrane"/>
    <property type="evidence" value="ECO:0007669"/>
    <property type="project" value="UniProtKB-SubCell"/>
</dbReference>
<evidence type="ECO:0000256" key="7">
    <source>
        <dbReference type="ARBA" id="ARBA00023265"/>
    </source>
</evidence>
<name>A0A0H5R9K4_9EUKA</name>
<keyword evidence="6 8" id="KW-0472">Membrane</keyword>
<proteinExistence type="inferred from homology"/>
<keyword evidence="4" id="KW-0611">Plant defense</keyword>
<dbReference type="GO" id="GO:0006952">
    <property type="term" value="P:defense response"/>
    <property type="evidence" value="ECO:0007669"/>
    <property type="project" value="UniProtKB-KW"/>
</dbReference>
<evidence type="ECO:0000256" key="8">
    <source>
        <dbReference type="SAM" id="Phobius"/>
    </source>
</evidence>
<evidence type="ECO:0000256" key="6">
    <source>
        <dbReference type="ARBA" id="ARBA00023136"/>
    </source>
</evidence>
<feature type="transmembrane region" description="Helical" evidence="8">
    <location>
        <begin position="428"/>
        <end position="454"/>
    </location>
</feature>
<keyword evidence="7" id="KW-0568">Pathogenesis-related protein</keyword>
<evidence type="ECO:0000256" key="1">
    <source>
        <dbReference type="ARBA" id="ARBA00004141"/>
    </source>
</evidence>
<protein>
    <recommendedName>
        <fullName evidence="10">MLO-like protein</fullName>
    </recommendedName>
</protein>
<feature type="transmembrane region" description="Helical" evidence="8">
    <location>
        <begin position="21"/>
        <end position="40"/>
    </location>
</feature>
<feature type="transmembrane region" description="Helical" evidence="8">
    <location>
        <begin position="580"/>
        <end position="600"/>
    </location>
</feature>
<dbReference type="SUPFAM" id="SSF81324">
    <property type="entry name" value="Voltage-gated potassium channels"/>
    <property type="match status" value="1"/>
</dbReference>
<dbReference type="PANTHER" id="PTHR31942">
    <property type="entry name" value="MLO-LIKE PROTEIN 1"/>
    <property type="match status" value="1"/>
</dbReference>
<evidence type="ECO:0000256" key="5">
    <source>
        <dbReference type="ARBA" id="ARBA00022989"/>
    </source>
</evidence>
<dbReference type="AlphaFoldDB" id="A0A0H5R9K4"/>
<evidence type="ECO:0008006" key="10">
    <source>
        <dbReference type="Google" id="ProtNLM"/>
    </source>
</evidence>
<sequence length="719" mass="82954">MSEADDDEADILHKAANTHEFIAVLTIMITLLMHVASIKLEQVLKRHKHLSEMLHHLYRELMVLGLISFGLFIIELHNWEALHYTKTTFESIHILIFLIAFGYTTFTALLMTLSVRISKFWDGIEQQHHSVYLENKAKFDTIRQSMDEMSFAGQFLHFPLYLRYFTLVEQISFHDLRLHFLHSNHLPPSFSFARYLRKCKSHVLLQFGDIHSTCWMSLVVLVILDMLQRNSIGITSENYIFTFWRITFAVLGTSLCVIPVSILFKTRSILSEILCHSEMIDFDPVAARYYIDHWGDDDDGSHESSLSYAYDDGENPQQPVVHFTSESALRRVARTFQIDHWGQTGSSPDVVLFPSASNQPHVEASELEPPRLARVQSVHNVEFSQMNLFWFNSHVFMLRLMQVCLFLVVCYFATLFQFHTYIFAGRYWAYPFALIPLGVLLTCFAWTVPIYTIIIHVGQLVDLDIVLEARRKASKPVLDMTAVSVTPSQLRRASTLMLLDNSDRLRLRVSMAIFGGRFQILLFWCILLQTVIVMLSYFESLSPHLFLPYVTPIIPSLFVIEMLAKFYAAGPKFFTRSAVVVFDLVVVVCAFFAAFLQLFVPRVSPVLTACVLLRIYQIMRVSRIGRIMRHQQECHFEAKIGESEIEEQMKRTKRRIIEAISAEPSFHKKAASYPETQFALGRSRTMPVSPQRVPMKSLRLNFEIADHIELPVRACVPDI</sequence>
<reference evidence="9" key="1">
    <citation type="submission" date="2015-04" db="EMBL/GenBank/DDBJ databases">
        <title>The genome sequence of the plant pathogenic Rhizarian Plasmodiophora brassicae reveals insights in its biotrophic life cycle and the origin of chitin synthesis.</title>
        <authorList>
            <person name="Schwelm A."/>
            <person name="Fogelqvist J."/>
            <person name="Knaust A."/>
            <person name="Julke S."/>
            <person name="Lilja T."/>
            <person name="Dhandapani V."/>
            <person name="Bonilla-Rosso G."/>
            <person name="Karlsson M."/>
            <person name="Shevchenko A."/>
            <person name="Choi S.R."/>
            <person name="Kim H.G."/>
            <person name="Park J.Y."/>
            <person name="Lim Y.P."/>
            <person name="Ludwig-Muller J."/>
            <person name="Dixelius C."/>
        </authorList>
    </citation>
    <scope>NUCLEOTIDE SEQUENCE</scope>
    <source>
        <tissue evidence="9">Potato root galls</tissue>
    </source>
</reference>
<feature type="transmembrane region" description="Helical" evidence="8">
    <location>
        <begin position="61"/>
        <end position="79"/>
    </location>
</feature>
<dbReference type="InterPro" id="IPR027359">
    <property type="entry name" value="Volt_channel_dom_sf"/>
</dbReference>
<dbReference type="InterPro" id="IPR004326">
    <property type="entry name" value="Mlo"/>
</dbReference>
<feature type="transmembrane region" description="Helical" evidence="8">
    <location>
        <begin position="396"/>
        <end position="416"/>
    </location>
</feature>
<evidence type="ECO:0000313" key="9">
    <source>
        <dbReference type="EMBL" id="CRZ10476.1"/>
    </source>
</evidence>
<evidence type="ECO:0000256" key="2">
    <source>
        <dbReference type="ARBA" id="ARBA00006574"/>
    </source>
</evidence>
<comment type="similarity">
    <text evidence="2">Belongs to the MLO family.</text>
</comment>
<feature type="transmembrane region" description="Helical" evidence="8">
    <location>
        <begin position="514"/>
        <end position="537"/>
    </location>
</feature>
<evidence type="ECO:0000256" key="4">
    <source>
        <dbReference type="ARBA" id="ARBA00022821"/>
    </source>
</evidence>
<feature type="transmembrane region" description="Helical" evidence="8">
    <location>
        <begin position="243"/>
        <end position="264"/>
    </location>
</feature>
<feature type="transmembrane region" description="Helical" evidence="8">
    <location>
        <begin position="549"/>
        <end position="568"/>
    </location>
</feature>
<feature type="transmembrane region" description="Helical" evidence="8">
    <location>
        <begin position="203"/>
        <end position="223"/>
    </location>
</feature>